<evidence type="ECO:0008006" key="3">
    <source>
        <dbReference type="Google" id="ProtNLM"/>
    </source>
</evidence>
<proteinExistence type="predicted"/>
<sequence>MIEPITLSPNRSRALRYDESHLLIGLGARSPQVVGPFRPAVINRIVAAGALTRSQWATAFRGLDARAADALRDAVTCTLPPDLRGLDFAVHGCGPVAVAIAHLLDQLGATANPHLPMLGITVGAPGARLGPGVSRLVVEIGPDQIVVGPLLQADAGPCEGCLNARRHDLDRRWERLRPQVLGNDLYDDEPTTSPELAHVAVGFAGLVARGLMSDNPLPIGSAMSVSSSLGRVMHHVWPIHPLCVCQAQQAG</sequence>
<dbReference type="RefSeq" id="WP_129627008.1">
    <property type="nucleotide sequence ID" value="NZ_BAABCI010000002.1"/>
</dbReference>
<evidence type="ECO:0000313" key="1">
    <source>
        <dbReference type="EMBL" id="TQJ13802.1"/>
    </source>
</evidence>
<organism evidence="1 2">
    <name type="scientific">Yimella lutea</name>
    <dbReference type="NCBI Taxonomy" id="587872"/>
    <lineage>
        <taxon>Bacteria</taxon>
        <taxon>Bacillati</taxon>
        <taxon>Actinomycetota</taxon>
        <taxon>Actinomycetes</taxon>
        <taxon>Micrococcales</taxon>
        <taxon>Dermacoccaceae</taxon>
        <taxon>Yimella</taxon>
    </lineage>
</organism>
<evidence type="ECO:0000313" key="2">
    <source>
        <dbReference type="Proteomes" id="UP000320806"/>
    </source>
</evidence>
<dbReference type="Proteomes" id="UP000320806">
    <property type="component" value="Unassembled WGS sequence"/>
</dbReference>
<name>A0A542EEN4_9MICO</name>
<comment type="caution">
    <text evidence="1">The sequence shown here is derived from an EMBL/GenBank/DDBJ whole genome shotgun (WGS) entry which is preliminary data.</text>
</comment>
<gene>
    <name evidence="1" type="ORF">FB459_1236</name>
</gene>
<keyword evidence="2" id="KW-1185">Reference proteome</keyword>
<dbReference type="Gene3D" id="3.40.50.720">
    <property type="entry name" value="NAD(P)-binding Rossmann-like Domain"/>
    <property type="match status" value="1"/>
</dbReference>
<dbReference type="EMBL" id="VFMO01000001">
    <property type="protein sequence ID" value="TQJ13802.1"/>
    <property type="molecule type" value="Genomic_DNA"/>
</dbReference>
<dbReference type="AlphaFoldDB" id="A0A542EEN4"/>
<accession>A0A542EEN4</accession>
<dbReference type="OrthoDB" id="4426339at2"/>
<reference evidence="1 2" key="1">
    <citation type="submission" date="2019-06" db="EMBL/GenBank/DDBJ databases">
        <title>Sequencing the genomes of 1000 actinobacteria strains.</title>
        <authorList>
            <person name="Klenk H.-P."/>
        </authorList>
    </citation>
    <scope>NUCLEOTIDE SEQUENCE [LARGE SCALE GENOMIC DNA]</scope>
    <source>
        <strain evidence="1 2">DSM 19828</strain>
    </source>
</reference>
<protein>
    <recommendedName>
        <fullName evidence="3">Bacteriocin biosynthesis cyclodehydratase domain-containing protein</fullName>
    </recommendedName>
</protein>